<reference evidence="2 3" key="1">
    <citation type="submission" date="2022-09" db="EMBL/GenBank/DDBJ databases">
        <authorList>
            <person name="Palmer J.M."/>
        </authorList>
    </citation>
    <scope>NUCLEOTIDE SEQUENCE [LARGE SCALE GENOMIC DNA]</scope>
    <source>
        <strain evidence="2 3">DSM 7382</strain>
    </source>
</reference>
<dbReference type="EMBL" id="JASBNA010000002">
    <property type="protein sequence ID" value="KAK7694307.1"/>
    <property type="molecule type" value="Genomic_DNA"/>
</dbReference>
<name>A0AAW0GQW7_9APHY</name>
<keyword evidence="3" id="KW-1185">Reference proteome</keyword>
<gene>
    <name evidence="2" type="ORF">QCA50_001489</name>
</gene>
<evidence type="ECO:0008006" key="4">
    <source>
        <dbReference type="Google" id="ProtNLM"/>
    </source>
</evidence>
<proteinExistence type="predicted"/>
<protein>
    <recommendedName>
        <fullName evidence="4">F-box domain-containing protein</fullName>
    </recommendedName>
</protein>
<dbReference type="Proteomes" id="UP001385951">
    <property type="component" value="Unassembled WGS sequence"/>
</dbReference>
<feature type="region of interest" description="Disordered" evidence="1">
    <location>
        <begin position="1"/>
        <end position="20"/>
    </location>
</feature>
<accession>A0AAW0GQW7</accession>
<comment type="caution">
    <text evidence="2">The sequence shown here is derived from an EMBL/GenBank/DDBJ whole genome shotgun (WGS) entry which is preliminary data.</text>
</comment>
<evidence type="ECO:0000256" key="1">
    <source>
        <dbReference type="SAM" id="MobiDB-lite"/>
    </source>
</evidence>
<feature type="region of interest" description="Disordered" evidence="1">
    <location>
        <begin position="424"/>
        <end position="444"/>
    </location>
</feature>
<evidence type="ECO:0000313" key="3">
    <source>
        <dbReference type="Proteomes" id="UP001385951"/>
    </source>
</evidence>
<organism evidence="2 3">
    <name type="scientific">Cerrena zonata</name>
    <dbReference type="NCBI Taxonomy" id="2478898"/>
    <lineage>
        <taxon>Eukaryota</taxon>
        <taxon>Fungi</taxon>
        <taxon>Dikarya</taxon>
        <taxon>Basidiomycota</taxon>
        <taxon>Agaricomycotina</taxon>
        <taxon>Agaricomycetes</taxon>
        <taxon>Polyporales</taxon>
        <taxon>Cerrenaceae</taxon>
        <taxon>Cerrena</taxon>
    </lineage>
</organism>
<sequence>MDVIPRNDSDSTNLESDPPCSAPTPIHCCSILHLSDILERIFDELMPPPGLLDPVLQAGPRSLWCRYLQMQKSLTLVCRDWNHVATHYLYQNISLRQAMQLPALVRTLRNNPDYHSMVTHLTFSFYVPDNWDQVTNDGISYLLTQCPNVRSLSFLSFFTAWLYKIRKDDLRAKRFKIFDDVMRSATSVTRISYSHPHCDNTKLRDLTSFHVFSSIPNITSFTLTMDRVHSSTWPSCLLVLTESHLEQIRTHPESFQDLPYLTNLDPKLTHLCVDAGIWFRDKTDKEKIKQFVLDIFGRLPDVHIVLNDNDWDSVKILLQSLPEDFAGHLDVYAPSPAAKPTVRHYADYRSRHPELFRSGVRFLHSYLRNLPNLPLVYPPEDTDVDVHIHRMFGMCLVRTPIHIFRHEEDWALLDEEAFGIDVSDSESSISEDLPHDTPPLDDPPGPELPVILLLCSTTRLLTILPFSMTRHPMT</sequence>
<evidence type="ECO:0000313" key="2">
    <source>
        <dbReference type="EMBL" id="KAK7694307.1"/>
    </source>
</evidence>
<dbReference type="AlphaFoldDB" id="A0AAW0GQW7"/>